<reference evidence="6" key="1">
    <citation type="journal article" date="2016" name="Sci. Rep.">
        <title>Molecular characterization of firefly nuptial gifts: a multi-omics approach sheds light on postcopulatory sexual selection.</title>
        <authorList>
            <person name="Al-Wathiqui N."/>
            <person name="Fallon T.R."/>
            <person name="South A."/>
            <person name="Weng J.K."/>
            <person name="Lewis S.M."/>
        </authorList>
    </citation>
    <scope>NUCLEOTIDE SEQUENCE</scope>
</reference>
<evidence type="ECO:0000256" key="1">
    <source>
        <dbReference type="ARBA" id="ARBA00004613"/>
    </source>
</evidence>
<feature type="domain" description="Olfactomedin-like" evidence="5">
    <location>
        <begin position="133"/>
        <end position="408"/>
    </location>
</feature>
<dbReference type="PROSITE" id="PS51132">
    <property type="entry name" value="OLF"/>
    <property type="match status" value="1"/>
</dbReference>
<dbReference type="InterPro" id="IPR003112">
    <property type="entry name" value="Olfac-like_dom"/>
</dbReference>
<dbReference type="AlphaFoldDB" id="A0A1Y1JV76"/>
<accession>A0A1Y1JV76</accession>
<comment type="caution">
    <text evidence="3">Lacks conserved residue(s) required for the propagation of feature annotation.</text>
</comment>
<dbReference type="Pfam" id="PF01391">
    <property type="entry name" value="Collagen"/>
    <property type="match status" value="1"/>
</dbReference>
<dbReference type="GO" id="GO:0005615">
    <property type="term" value="C:extracellular space"/>
    <property type="evidence" value="ECO:0007669"/>
    <property type="project" value="TreeGrafter"/>
</dbReference>
<evidence type="ECO:0000256" key="2">
    <source>
        <dbReference type="ARBA" id="ARBA00022525"/>
    </source>
</evidence>
<dbReference type="EMBL" id="GEZM01102000">
    <property type="protein sequence ID" value="JAV52098.1"/>
    <property type="molecule type" value="Transcribed_RNA"/>
</dbReference>
<protein>
    <recommendedName>
        <fullName evidence="5">Olfactomedin-like domain-containing protein</fullName>
    </recommendedName>
</protein>
<feature type="region of interest" description="Disordered" evidence="4">
    <location>
        <begin position="66"/>
        <end position="135"/>
    </location>
</feature>
<dbReference type="GO" id="GO:0007165">
    <property type="term" value="P:signal transduction"/>
    <property type="evidence" value="ECO:0007669"/>
    <property type="project" value="TreeGrafter"/>
</dbReference>
<comment type="subcellular location">
    <subcellularLocation>
        <location evidence="1">Secreted</location>
    </subcellularLocation>
</comment>
<proteinExistence type="predicted"/>
<organism evidence="6">
    <name type="scientific">Photinus pyralis</name>
    <name type="common">Common eastern firefly</name>
    <name type="synonym">Lampyris pyralis</name>
    <dbReference type="NCBI Taxonomy" id="7054"/>
    <lineage>
        <taxon>Eukaryota</taxon>
        <taxon>Metazoa</taxon>
        <taxon>Ecdysozoa</taxon>
        <taxon>Arthropoda</taxon>
        <taxon>Hexapoda</taxon>
        <taxon>Insecta</taxon>
        <taxon>Pterygota</taxon>
        <taxon>Neoptera</taxon>
        <taxon>Endopterygota</taxon>
        <taxon>Coleoptera</taxon>
        <taxon>Polyphaga</taxon>
        <taxon>Elateriformia</taxon>
        <taxon>Elateroidea</taxon>
        <taxon>Lampyridae</taxon>
        <taxon>Lampyrinae</taxon>
        <taxon>Photinus</taxon>
    </lineage>
</organism>
<dbReference type="InterPro" id="IPR050605">
    <property type="entry name" value="Olfactomedin-like_domain"/>
</dbReference>
<evidence type="ECO:0000259" key="5">
    <source>
        <dbReference type="PROSITE" id="PS51132"/>
    </source>
</evidence>
<dbReference type="Pfam" id="PF02191">
    <property type="entry name" value="OLF"/>
    <property type="match status" value="1"/>
</dbReference>
<name>A0A1Y1JV76_PHOPY</name>
<sequence>MRDFLVSQGWMESQARKVKMGTVEATEYLGPRGIKESRAFQDCLVIINRYNCLNNIAVTGLLGPRGVEGPKGDKGEVGWVGAKGDHGVKGEPGVVGQPGERGARGSTGLPGERGPKGDPGPVGPPGSPSKCNSCKEELDDIGIENSLTEDTIRFARADCVSLTIGKKEYFGSADESYTAFMIDSNPPKESDFGRFWATTHDNTQLLEFQDATMLTLNNPSRIHNLEIPVDGNSLVVHDGFLFYKMSGIPKIIRYDLRNDVTASLLIPGFENCKMKPLYLSGNNYVDFSIDQNGLWAIFSRADSDSTIVMKIDHYDMSVVYTWEVPLNNKHVIDMFIAAGTLYTLQFSPTFEIEINLTINFLSRNVTELHIRGIEQTGGITAVTYDYKNEQLLIVDGRKRIIYPFYCDDQGILPTYVRSE</sequence>
<dbReference type="EMBL" id="GEZM01102010">
    <property type="protein sequence ID" value="JAV52068.1"/>
    <property type="molecule type" value="Transcribed_RNA"/>
</dbReference>
<dbReference type="PANTHER" id="PTHR23192">
    <property type="entry name" value="OLFACTOMEDIN-RELATED"/>
    <property type="match status" value="1"/>
</dbReference>
<dbReference type="SMART" id="SM00284">
    <property type="entry name" value="OLF"/>
    <property type="match status" value="1"/>
</dbReference>
<dbReference type="InterPro" id="IPR008160">
    <property type="entry name" value="Collagen"/>
</dbReference>
<keyword evidence="2" id="KW-0964">Secreted</keyword>
<dbReference type="PANTHER" id="PTHR23192:SF85">
    <property type="entry name" value="GLIOMEDIN"/>
    <property type="match status" value="1"/>
</dbReference>
<evidence type="ECO:0000256" key="4">
    <source>
        <dbReference type="SAM" id="MobiDB-lite"/>
    </source>
</evidence>
<evidence type="ECO:0000313" key="6">
    <source>
        <dbReference type="EMBL" id="JAV52068.1"/>
    </source>
</evidence>
<evidence type="ECO:0000256" key="3">
    <source>
        <dbReference type="PROSITE-ProRule" id="PRU00446"/>
    </source>
</evidence>